<feature type="active site" description="Proton acceptor" evidence="5">
    <location>
        <position position="252"/>
    </location>
</feature>
<dbReference type="NCBIfam" id="TIGR00633">
    <property type="entry name" value="xth"/>
    <property type="match status" value="1"/>
</dbReference>
<feature type="binding site" evidence="6">
    <location>
        <position position="252"/>
    </location>
    <ligand>
        <name>Mg(2+)</name>
        <dbReference type="ChEBI" id="CHEBI:18420"/>
        <label>1</label>
    </ligand>
</feature>
<dbReference type="RefSeq" id="WP_062022632.1">
    <property type="nucleotide sequence ID" value="NZ_LQQC01000012.1"/>
</dbReference>
<keyword evidence="4 6" id="KW-0460">Magnesium</keyword>
<dbReference type="SUPFAM" id="SSF56219">
    <property type="entry name" value="DNase I-like"/>
    <property type="match status" value="1"/>
</dbReference>
<feature type="binding site" evidence="6">
    <location>
        <position position="153"/>
    </location>
    <ligand>
        <name>Mg(2+)</name>
        <dbReference type="ChEBI" id="CHEBI:18420"/>
        <label>1</label>
    </ligand>
</feature>
<feature type="site" description="Important for catalytic activity" evidence="7">
    <location>
        <position position="222"/>
    </location>
</feature>
<dbReference type="AlphaFoldDB" id="A0A150H5K1"/>
<keyword evidence="6" id="KW-0464">Manganese</keyword>
<comment type="caution">
    <text evidence="9">The sequence shown here is derived from an EMBL/GenBank/DDBJ whole genome shotgun (WGS) entry which is preliminary data.</text>
</comment>
<dbReference type="Gene3D" id="3.60.10.10">
    <property type="entry name" value="Endonuclease/exonuclease/phosphatase"/>
    <property type="match status" value="1"/>
</dbReference>
<evidence type="ECO:0000313" key="9">
    <source>
        <dbReference type="EMBL" id="KXZ57295.1"/>
    </source>
</evidence>
<comment type="cofactor">
    <cofactor evidence="6">
        <name>Mg(2+)</name>
        <dbReference type="ChEBI" id="CHEBI:18420"/>
    </cofactor>
    <cofactor evidence="6">
        <name>Mn(2+)</name>
        <dbReference type="ChEBI" id="CHEBI:29035"/>
    </cofactor>
    <text evidence="6">Probably binds two magnesium or manganese ions per subunit.</text>
</comment>
<gene>
    <name evidence="9" type="primary">xthA</name>
    <name evidence="9" type="ORF">Bravens_01815</name>
</gene>
<evidence type="ECO:0000256" key="3">
    <source>
        <dbReference type="ARBA" id="ARBA00022801"/>
    </source>
</evidence>
<keyword evidence="2 6" id="KW-0479">Metal-binding</keyword>
<dbReference type="InterPro" id="IPR037493">
    <property type="entry name" value="ExoIII-like"/>
</dbReference>
<dbReference type="Pfam" id="PF03372">
    <property type="entry name" value="Exo_endo_phos"/>
    <property type="match status" value="1"/>
</dbReference>
<feature type="active site" evidence="5">
    <location>
        <position position="108"/>
    </location>
</feature>
<keyword evidence="10" id="KW-1185">Reference proteome</keyword>
<dbReference type="NCBIfam" id="TIGR00195">
    <property type="entry name" value="exoDNase_III"/>
    <property type="match status" value="1"/>
</dbReference>
<evidence type="ECO:0000256" key="6">
    <source>
        <dbReference type="PIRSR" id="PIRSR604808-2"/>
    </source>
</evidence>
<dbReference type="GO" id="GO:0008311">
    <property type="term" value="F:double-stranded DNA 3'-5' DNA exonuclease activity"/>
    <property type="evidence" value="ECO:0007669"/>
    <property type="project" value="UniProtKB-EC"/>
</dbReference>
<feature type="domain" description="Endonuclease/exonuclease/phosphatase" evidence="8">
    <location>
        <begin position="5"/>
        <end position="252"/>
    </location>
</feature>
<dbReference type="PROSITE" id="PS51435">
    <property type="entry name" value="AP_NUCLEASE_F1_4"/>
    <property type="match status" value="1"/>
</dbReference>
<feature type="site" description="Transition state stabilizer" evidence="7">
    <location>
        <position position="153"/>
    </location>
</feature>
<evidence type="ECO:0000256" key="1">
    <source>
        <dbReference type="ARBA" id="ARBA00007092"/>
    </source>
</evidence>
<evidence type="ECO:0000256" key="4">
    <source>
        <dbReference type="ARBA" id="ARBA00022842"/>
    </source>
</evidence>
<dbReference type="CDD" id="cd09086">
    <property type="entry name" value="ExoIII-like_AP-endo"/>
    <property type="match status" value="1"/>
</dbReference>
<feature type="binding site" evidence="6">
    <location>
        <position position="34"/>
    </location>
    <ligand>
        <name>Mg(2+)</name>
        <dbReference type="ChEBI" id="CHEBI:18420"/>
        <label>1</label>
    </ligand>
</feature>
<dbReference type="PANTHER" id="PTHR43250">
    <property type="entry name" value="EXODEOXYRIBONUCLEASE III"/>
    <property type="match status" value="1"/>
</dbReference>
<evidence type="ECO:0000256" key="5">
    <source>
        <dbReference type="PIRSR" id="PIRSR604808-1"/>
    </source>
</evidence>
<dbReference type="GO" id="GO:0006281">
    <property type="term" value="P:DNA repair"/>
    <property type="evidence" value="ECO:0007669"/>
    <property type="project" value="InterPro"/>
</dbReference>
<organism evidence="9 10">
    <name type="scientific">Brevibacterium ravenspurgense</name>
    <dbReference type="NCBI Taxonomy" id="479117"/>
    <lineage>
        <taxon>Bacteria</taxon>
        <taxon>Bacillati</taxon>
        <taxon>Actinomycetota</taxon>
        <taxon>Actinomycetes</taxon>
        <taxon>Micrococcales</taxon>
        <taxon>Brevibacteriaceae</taxon>
        <taxon>Brevibacterium</taxon>
    </lineage>
</organism>
<feature type="site" description="Interaction with DNA substrate" evidence="7">
    <location>
        <position position="252"/>
    </location>
</feature>
<feature type="active site" description="Proton donor/acceptor" evidence="5">
    <location>
        <position position="151"/>
    </location>
</feature>
<accession>A0A150H5K1</accession>
<keyword evidence="3 9" id="KW-0378">Hydrolase</keyword>
<dbReference type="Proteomes" id="UP000243589">
    <property type="component" value="Unassembled WGS sequence"/>
</dbReference>
<dbReference type="GO" id="GO:0046872">
    <property type="term" value="F:metal ion binding"/>
    <property type="evidence" value="ECO:0007669"/>
    <property type="project" value="UniProtKB-KW"/>
</dbReference>
<feature type="binding site" evidence="6">
    <location>
        <position position="7"/>
    </location>
    <ligand>
        <name>Mg(2+)</name>
        <dbReference type="ChEBI" id="CHEBI:18420"/>
        <label>1</label>
    </ligand>
</feature>
<evidence type="ECO:0000256" key="7">
    <source>
        <dbReference type="PIRSR" id="PIRSR604808-3"/>
    </source>
</evidence>
<dbReference type="EMBL" id="LQQC01000012">
    <property type="protein sequence ID" value="KXZ57295.1"/>
    <property type="molecule type" value="Genomic_DNA"/>
</dbReference>
<dbReference type="InterPro" id="IPR005135">
    <property type="entry name" value="Endo/exonuclease/phosphatase"/>
</dbReference>
<evidence type="ECO:0000256" key="2">
    <source>
        <dbReference type="ARBA" id="ARBA00022723"/>
    </source>
</evidence>
<dbReference type="InterPro" id="IPR036691">
    <property type="entry name" value="Endo/exonu/phosph_ase_sf"/>
</dbReference>
<comment type="similarity">
    <text evidence="1">Belongs to the DNA repair enzymes AP/ExoA family.</text>
</comment>
<name>A0A150H5K1_9MICO</name>
<dbReference type="InterPro" id="IPR004808">
    <property type="entry name" value="AP_endonuc_1"/>
</dbReference>
<dbReference type="PANTHER" id="PTHR43250:SF2">
    <property type="entry name" value="EXODEOXYRIBONUCLEASE III"/>
    <property type="match status" value="1"/>
</dbReference>
<evidence type="ECO:0000313" key="10">
    <source>
        <dbReference type="Proteomes" id="UP000243589"/>
    </source>
</evidence>
<protein>
    <submittedName>
        <fullName evidence="9">Exodeoxyribonuclease III</fullName>
        <ecNumber evidence="9">3.1.11.2</ecNumber>
    </submittedName>
</protein>
<proteinExistence type="inferred from homology"/>
<reference evidence="9 10" key="1">
    <citation type="submission" date="2016-01" db="EMBL/GenBank/DDBJ databases">
        <title>Use of Whole Genome Sequencing to ascertain that Brevibacterium massiliense (Roux, Raoult 2009) is a later heterotypic synonym of Brevibacterium ravenspurgense (Mages 2008).</title>
        <authorList>
            <person name="Bernier A.-M."/>
            <person name="Burdz T."/>
            <person name="Huynh C."/>
            <person name="Pachecho A.L."/>
            <person name="Wiebe D."/>
            <person name="Bonner C."/>
            <person name="Bernard K."/>
        </authorList>
    </citation>
    <scope>NUCLEOTIDE SEQUENCE [LARGE SCALE GENOMIC DNA]</scope>
    <source>
        <strain evidence="9 10">CCUG56047</strain>
    </source>
</reference>
<sequence>MRIVNWNVNSIRARAERIGAFLDRSDVDVLAIQELKCRDDQFPEDIFSSRGYEVAYHGLNQWNGVAIASRVGLDNVEIGFAGMPEFNDALEARALSADTGGVRVYSLYVPNGRELDHPHYHYKLDWLSRLRDVAANRLAADPDDRFVMVGDFNVAPLDEDVWDMEAFDGLTHVSEPEREAFRSLTDASLQETTRQFTPGPGVYTYWDYQRLRFPKREGMRIDFQLASPALAATAVDAHIDREERKGKGASDHAPVWVDYRI</sequence>
<feature type="binding site" evidence="6">
    <location>
        <position position="151"/>
    </location>
    <ligand>
        <name>Mg(2+)</name>
        <dbReference type="ChEBI" id="CHEBI:18420"/>
        <label>1</label>
    </ligand>
</feature>
<dbReference type="PATRIC" id="fig|479117.4.peg.1798"/>
<dbReference type="EC" id="3.1.11.2" evidence="9"/>
<feature type="binding site" evidence="6">
    <location>
        <position position="251"/>
    </location>
    <ligand>
        <name>Mg(2+)</name>
        <dbReference type="ChEBI" id="CHEBI:18420"/>
        <label>1</label>
    </ligand>
</feature>
<evidence type="ECO:0000259" key="8">
    <source>
        <dbReference type="Pfam" id="PF03372"/>
    </source>
</evidence>